<evidence type="ECO:0000256" key="1">
    <source>
        <dbReference type="SAM" id="SignalP"/>
    </source>
</evidence>
<gene>
    <name evidence="2" type="ORF">DBRI1063_LOCUS12457</name>
</gene>
<protein>
    <submittedName>
        <fullName evidence="2">Uncharacterized protein</fullName>
    </submittedName>
</protein>
<feature type="chain" id="PRO_5031546493" evidence="1">
    <location>
        <begin position="20"/>
        <end position="317"/>
    </location>
</feature>
<reference evidence="2" key="1">
    <citation type="submission" date="2021-01" db="EMBL/GenBank/DDBJ databases">
        <authorList>
            <person name="Corre E."/>
            <person name="Pelletier E."/>
            <person name="Niang G."/>
            <person name="Scheremetjew M."/>
            <person name="Finn R."/>
            <person name="Kale V."/>
            <person name="Holt S."/>
            <person name="Cochrane G."/>
            <person name="Meng A."/>
            <person name="Brown T."/>
            <person name="Cohen L."/>
        </authorList>
    </citation>
    <scope>NUCLEOTIDE SEQUENCE</scope>
    <source>
        <strain evidence="2">Pop2</strain>
    </source>
</reference>
<evidence type="ECO:0000313" key="2">
    <source>
        <dbReference type="EMBL" id="CAD9332724.1"/>
    </source>
</evidence>
<accession>A0A7S2EEW8</accession>
<keyword evidence="1" id="KW-0732">Signal</keyword>
<organism evidence="2">
    <name type="scientific">Ditylum brightwellii</name>
    <dbReference type="NCBI Taxonomy" id="49249"/>
    <lineage>
        <taxon>Eukaryota</taxon>
        <taxon>Sar</taxon>
        <taxon>Stramenopiles</taxon>
        <taxon>Ochrophyta</taxon>
        <taxon>Bacillariophyta</taxon>
        <taxon>Mediophyceae</taxon>
        <taxon>Lithodesmiophycidae</taxon>
        <taxon>Lithodesmiales</taxon>
        <taxon>Lithodesmiaceae</taxon>
        <taxon>Ditylum</taxon>
    </lineage>
</organism>
<dbReference type="EMBL" id="HBGN01019580">
    <property type="protein sequence ID" value="CAD9332724.1"/>
    <property type="molecule type" value="Transcribed_RNA"/>
</dbReference>
<dbReference type="AlphaFoldDB" id="A0A7S2EEW8"/>
<name>A0A7S2EEW8_9STRA</name>
<feature type="signal peptide" evidence="1">
    <location>
        <begin position="1"/>
        <end position="19"/>
    </location>
</feature>
<proteinExistence type="predicted"/>
<sequence>MNFVVFLVWSLGFCHLAQSISDGMVRKFFTSKTTLALFQTRHLQSRHHKNIFRTGTPLKEHSPRFPNSLKHSLNGLNKQQSYYSVTALHSKLSGSTNGRNRNDNDDLIVDVSVPNEGQLVLSDIIQESNTKYQHSSSMIEDIEAVPINNILGYIEHDPHEESIHIDVKKSTLKDTNASGNLSMEKLYNLAVKKNLPKRKLISMHSFLSSMSAMAAIMVLLPTFAPCIDEFGLPQIFNYNAEVSVQMLWQCQLCAVLQLISSVLGMFRLPKNSPSVRKIGFMMTATTVVQTNFVILSSLNGTEVYLFDAFSTVGRIQR</sequence>